<reference evidence="2 3" key="1">
    <citation type="submission" date="2020-08" db="EMBL/GenBank/DDBJ databases">
        <title>Genomic Encyclopedia of Type Strains, Phase IV (KMG-IV): sequencing the most valuable type-strain genomes for metagenomic binning, comparative biology and taxonomic classification.</title>
        <authorList>
            <person name="Goeker M."/>
        </authorList>
    </citation>
    <scope>NUCLEOTIDE SEQUENCE [LARGE SCALE GENOMIC DNA]</scope>
    <source>
        <strain evidence="2 3">DSM 16268</strain>
    </source>
</reference>
<gene>
    <name evidence="2" type="ORF">GGQ63_001874</name>
</gene>
<proteinExistence type="predicted"/>
<accession>A0A7W9FLE8</accession>
<protein>
    <submittedName>
        <fullName evidence="2">Uncharacterized membrane protein YidH (DUF202 family)</fullName>
    </submittedName>
</protein>
<evidence type="ECO:0000313" key="3">
    <source>
        <dbReference type="Proteomes" id="UP000523821"/>
    </source>
</evidence>
<dbReference type="RefSeq" id="WP_183854966.1">
    <property type="nucleotide sequence ID" value="NZ_JACHOO010000003.1"/>
</dbReference>
<comment type="caution">
    <text evidence="2">The sequence shown here is derived from an EMBL/GenBank/DDBJ whole genome shotgun (WGS) entry which is preliminary data.</text>
</comment>
<evidence type="ECO:0000313" key="2">
    <source>
        <dbReference type="EMBL" id="MBB5752820.1"/>
    </source>
</evidence>
<name>A0A7W9FLE8_9HYPH</name>
<keyword evidence="1" id="KW-0472">Membrane</keyword>
<sequence length="74" mass="8154">MTERDTIDRRETLLRRTFLAWAAVYVAVVAGIAISHFLTGPANEPSPQQLIARGHTAVQYVPLAPQTVRLDEPG</sequence>
<evidence type="ECO:0000256" key="1">
    <source>
        <dbReference type="SAM" id="Phobius"/>
    </source>
</evidence>
<dbReference type="Proteomes" id="UP000523821">
    <property type="component" value="Unassembled WGS sequence"/>
</dbReference>
<dbReference type="AlphaFoldDB" id="A0A7W9FLE8"/>
<keyword evidence="1" id="KW-0812">Transmembrane</keyword>
<keyword evidence="1" id="KW-1133">Transmembrane helix</keyword>
<feature type="transmembrane region" description="Helical" evidence="1">
    <location>
        <begin position="18"/>
        <end position="38"/>
    </location>
</feature>
<dbReference type="EMBL" id="JACHOO010000003">
    <property type="protein sequence ID" value="MBB5752820.1"/>
    <property type="molecule type" value="Genomic_DNA"/>
</dbReference>
<keyword evidence="3" id="KW-1185">Reference proteome</keyword>
<organism evidence="2 3">
    <name type="scientific">Prosthecomicrobium pneumaticum</name>
    <dbReference type="NCBI Taxonomy" id="81895"/>
    <lineage>
        <taxon>Bacteria</taxon>
        <taxon>Pseudomonadati</taxon>
        <taxon>Pseudomonadota</taxon>
        <taxon>Alphaproteobacteria</taxon>
        <taxon>Hyphomicrobiales</taxon>
        <taxon>Kaistiaceae</taxon>
        <taxon>Prosthecomicrobium</taxon>
    </lineage>
</organism>